<dbReference type="SMART" id="SM00220">
    <property type="entry name" value="S_TKc"/>
    <property type="match status" value="1"/>
</dbReference>
<feature type="region of interest" description="Disordered" evidence="3">
    <location>
        <begin position="440"/>
        <end position="481"/>
    </location>
</feature>
<feature type="domain" description="Protein kinase" evidence="4">
    <location>
        <begin position="23"/>
        <end position="397"/>
    </location>
</feature>
<proteinExistence type="predicted"/>
<reference evidence="5" key="1">
    <citation type="journal article" date="2004" name="Nature">
        <title>Genome duplication in the teleost fish Tetraodon nigroviridis reveals the early vertebrate proto-karyotype.</title>
        <authorList>
            <person name="Jaillon O."/>
            <person name="Aury J.-M."/>
            <person name="Brunet F."/>
            <person name="Petit J.-L."/>
            <person name="Stange-Thomann N."/>
            <person name="Mauceli E."/>
            <person name="Bouneau L."/>
            <person name="Fischer C."/>
            <person name="Ozouf-Costaz C."/>
            <person name="Bernot A."/>
            <person name="Nicaud S."/>
            <person name="Jaffe D."/>
            <person name="Fisher S."/>
            <person name="Lutfalla G."/>
            <person name="Dossat C."/>
            <person name="Segurens B."/>
            <person name="Dasilva C."/>
            <person name="Salanoubat M."/>
            <person name="Levy M."/>
            <person name="Boudet N."/>
            <person name="Castellano S."/>
            <person name="Anthouard V."/>
            <person name="Jubin C."/>
            <person name="Castelli V."/>
            <person name="Katinka M."/>
            <person name="Vacherie B."/>
            <person name="Biemont C."/>
            <person name="Skalli Z."/>
            <person name="Cattolico L."/>
            <person name="Poulain J."/>
            <person name="De Berardinis V."/>
            <person name="Cruaud C."/>
            <person name="Duprat S."/>
            <person name="Brottier P."/>
            <person name="Coutanceau J.-P."/>
            <person name="Gouzy J."/>
            <person name="Parra G."/>
            <person name="Lardier G."/>
            <person name="Chapple C."/>
            <person name="McKernan K.J."/>
            <person name="McEwan P."/>
            <person name="Bosak S."/>
            <person name="Kellis M."/>
            <person name="Volff J.-N."/>
            <person name="Guigo R."/>
            <person name="Zody M.C."/>
            <person name="Mesirov J."/>
            <person name="Lindblad-Toh K."/>
            <person name="Birren B."/>
            <person name="Nusbaum C."/>
            <person name="Kahn D."/>
            <person name="Robinson-Rechavi M."/>
            <person name="Laudet V."/>
            <person name="Schachter V."/>
            <person name="Quetier F."/>
            <person name="Saurin W."/>
            <person name="Scarpelli C."/>
            <person name="Wincker P."/>
            <person name="Lander E.S."/>
            <person name="Weissenbach J."/>
            <person name="Roest Crollius H."/>
        </authorList>
    </citation>
    <scope>NUCLEOTIDE SEQUENCE [LARGE SCALE GENOMIC DNA]</scope>
</reference>
<dbReference type="Gene3D" id="1.10.510.10">
    <property type="entry name" value="Transferase(Phosphotransferase) domain 1"/>
    <property type="match status" value="1"/>
</dbReference>
<dbReference type="FunFam" id="1.10.510.10:FF:000691">
    <property type="entry name" value="Mitogen-activated protein kinase"/>
    <property type="match status" value="1"/>
</dbReference>
<evidence type="ECO:0000313" key="5">
    <source>
        <dbReference type="EMBL" id="CAF96295.1"/>
    </source>
</evidence>
<reference evidence="5" key="2">
    <citation type="submission" date="2004-02" db="EMBL/GenBank/DDBJ databases">
        <authorList>
            <consortium name="Genoscope"/>
            <consortium name="Whitehead Institute Centre for Genome Research"/>
        </authorList>
    </citation>
    <scope>NUCLEOTIDE SEQUENCE</scope>
</reference>
<protein>
    <submittedName>
        <fullName evidence="5">(spotted green pufferfish) hypothetical protein</fullName>
    </submittedName>
</protein>
<keyword evidence="2" id="KW-0067">ATP-binding</keyword>
<name>Q4SST7_TETNG</name>
<evidence type="ECO:0000256" key="3">
    <source>
        <dbReference type="SAM" id="MobiDB-lite"/>
    </source>
</evidence>
<gene>
    <name evidence="5" type="ORF">GSTENG00013269001</name>
</gene>
<comment type="caution">
    <text evidence="5">The sequence shown here is derived from an EMBL/GenBank/DDBJ whole genome shotgun (WGS) entry which is preliminary data.</text>
</comment>
<dbReference type="GO" id="GO:0004672">
    <property type="term" value="F:protein kinase activity"/>
    <property type="evidence" value="ECO:0007669"/>
    <property type="project" value="InterPro"/>
</dbReference>
<dbReference type="KEGG" id="tng:GSTEN00013269G001"/>
<evidence type="ECO:0000256" key="2">
    <source>
        <dbReference type="ARBA" id="ARBA00022840"/>
    </source>
</evidence>
<dbReference type="GO" id="GO:0005524">
    <property type="term" value="F:ATP binding"/>
    <property type="evidence" value="ECO:0007669"/>
    <property type="project" value="UniProtKB-KW"/>
</dbReference>
<dbReference type="InterPro" id="IPR050117">
    <property type="entry name" value="MAPK"/>
</dbReference>
<dbReference type="EMBL" id="CAAE01014347">
    <property type="protein sequence ID" value="CAF96295.1"/>
    <property type="molecule type" value="Genomic_DNA"/>
</dbReference>
<accession>Q4SST7</accession>
<dbReference type="AlphaFoldDB" id="Q4SST7"/>
<keyword evidence="1" id="KW-0547">Nucleotide-binding</keyword>
<dbReference type="OrthoDB" id="192887at2759"/>
<dbReference type="PANTHER" id="PTHR24055">
    <property type="entry name" value="MITOGEN-ACTIVATED PROTEIN KINASE"/>
    <property type="match status" value="1"/>
</dbReference>
<feature type="compositionally biased region" description="Low complexity" evidence="3">
    <location>
        <begin position="446"/>
        <end position="475"/>
    </location>
</feature>
<sequence length="514" mass="57275">MSARPGFYRQELNKTVWEVPERYQNLTPVGSGAYGSVCATYWSQDCVSYCLLFEYQPDPAPRHSSTAGGRGPPRVGHEDITEVKSPACCLQSSAYDVVLRQKVAVKKLSRPFQSLIHCRRSYRELRLLKHMKHENVGARRSQRSQTDGRTDAGVDRLPLSLQVIGLLDVFTPAAALEDFSELYLVTNLMGADLNNIVKFQKLSDEHVQFLVYQLLRGLKYIHSAGLVHRDLKPSNVAVNEDCELRILDFGLARQTDDEMTGYVATRWYRAPEIMLNWMHYNQNGETPAPLGTENGGAGQLNRRCSSSSRHLVGGMHYGRAAERKSAFSRNGLYPCWRPYRPAEANHGGGGNPDAGPVEEDLLRTCAEVHPVPAFHASPGPGEDLPGSQPSRWAEPPLWGWLNSEFHPTGLGFELLPCLRQPWTSSSVCWCWTAMGGSPPARPWPTPTSHSTTTRRTSRTPRPTTRPWRARTGPWRSGKATSTFSPINTGNIKCCLARVLVHLSFVFFSLACGQS</sequence>
<evidence type="ECO:0000259" key="4">
    <source>
        <dbReference type="PROSITE" id="PS50011"/>
    </source>
</evidence>
<dbReference type="Pfam" id="PF00069">
    <property type="entry name" value="Pkinase"/>
    <property type="match status" value="1"/>
</dbReference>
<dbReference type="Gene3D" id="3.30.200.20">
    <property type="entry name" value="Phosphorylase Kinase, domain 1"/>
    <property type="match status" value="3"/>
</dbReference>
<dbReference type="InterPro" id="IPR000719">
    <property type="entry name" value="Prot_kinase_dom"/>
</dbReference>
<dbReference type="SUPFAM" id="SSF56112">
    <property type="entry name" value="Protein kinase-like (PK-like)"/>
    <property type="match status" value="1"/>
</dbReference>
<evidence type="ECO:0000256" key="1">
    <source>
        <dbReference type="ARBA" id="ARBA00022741"/>
    </source>
</evidence>
<dbReference type="PROSITE" id="PS50011">
    <property type="entry name" value="PROTEIN_KINASE_DOM"/>
    <property type="match status" value="1"/>
</dbReference>
<dbReference type="InterPro" id="IPR011009">
    <property type="entry name" value="Kinase-like_dom_sf"/>
</dbReference>
<organism evidence="5">
    <name type="scientific">Tetraodon nigroviridis</name>
    <name type="common">Spotted green pufferfish</name>
    <name type="synonym">Chelonodon nigroviridis</name>
    <dbReference type="NCBI Taxonomy" id="99883"/>
    <lineage>
        <taxon>Eukaryota</taxon>
        <taxon>Metazoa</taxon>
        <taxon>Chordata</taxon>
        <taxon>Craniata</taxon>
        <taxon>Vertebrata</taxon>
        <taxon>Euteleostomi</taxon>
        <taxon>Actinopterygii</taxon>
        <taxon>Neopterygii</taxon>
        <taxon>Teleostei</taxon>
        <taxon>Neoteleostei</taxon>
        <taxon>Acanthomorphata</taxon>
        <taxon>Eupercaria</taxon>
        <taxon>Tetraodontiformes</taxon>
        <taxon>Tetradontoidea</taxon>
        <taxon>Tetraodontidae</taxon>
        <taxon>Tetraodon</taxon>
    </lineage>
</organism>